<dbReference type="NCBIfam" id="TIGR00046">
    <property type="entry name" value="RsmE family RNA methyltransferase"/>
    <property type="match status" value="1"/>
</dbReference>
<comment type="similarity">
    <text evidence="2 12">Belongs to the RNA methyltransferase RsmE family.</text>
</comment>
<evidence type="ECO:0000256" key="11">
    <source>
        <dbReference type="ARBA" id="ARBA00047944"/>
    </source>
</evidence>
<keyword evidence="7 12" id="KW-0489">Methyltransferase</keyword>
<dbReference type="InterPro" id="IPR029028">
    <property type="entry name" value="Alpha/beta_knot_MTases"/>
</dbReference>
<keyword evidence="9 12" id="KW-0949">S-adenosyl-L-methionine</keyword>
<organism evidence="15">
    <name type="scientific">Candidatus Kentrum sp. DK</name>
    <dbReference type="NCBI Taxonomy" id="2126562"/>
    <lineage>
        <taxon>Bacteria</taxon>
        <taxon>Pseudomonadati</taxon>
        <taxon>Pseudomonadota</taxon>
        <taxon>Gammaproteobacteria</taxon>
        <taxon>Candidatus Kentrum</taxon>
    </lineage>
</organism>
<comment type="catalytic activity">
    <reaction evidence="11 12">
        <text>uridine(1498) in 16S rRNA + S-adenosyl-L-methionine = N(3)-methyluridine(1498) in 16S rRNA + S-adenosyl-L-homocysteine + H(+)</text>
        <dbReference type="Rhea" id="RHEA:42920"/>
        <dbReference type="Rhea" id="RHEA-COMP:10283"/>
        <dbReference type="Rhea" id="RHEA-COMP:10284"/>
        <dbReference type="ChEBI" id="CHEBI:15378"/>
        <dbReference type="ChEBI" id="CHEBI:57856"/>
        <dbReference type="ChEBI" id="CHEBI:59789"/>
        <dbReference type="ChEBI" id="CHEBI:65315"/>
        <dbReference type="ChEBI" id="CHEBI:74502"/>
        <dbReference type="EC" id="2.1.1.193"/>
    </reaction>
</comment>
<evidence type="ECO:0000313" key="15">
    <source>
        <dbReference type="EMBL" id="VFJ57042.1"/>
    </source>
</evidence>
<gene>
    <name evidence="15" type="ORF">BECKDK2373C_GA0170839_10578</name>
</gene>
<evidence type="ECO:0000259" key="14">
    <source>
        <dbReference type="Pfam" id="PF20260"/>
    </source>
</evidence>
<keyword evidence="5 12" id="KW-0963">Cytoplasm</keyword>
<comment type="function">
    <text evidence="10 12">Specifically methylates the N3 position of the uracil ring of uridine 1498 (m3U1498) in 16S rRNA. Acts on the fully assembled 30S ribosomal subunit.</text>
</comment>
<dbReference type="InterPro" id="IPR006700">
    <property type="entry name" value="RsmE"/>
</dbReference>
<dbReference type="CDD" id="cd18084">
    <property type="entry name" value="RsmE-like"/>
    <property type="match status" value="1"/>
</dbReference>
<reference evidence="15" key="1">
    <citation type="submission" date="2019-02" db="EMBL/GenBank/DDBJ databases">
        <authorList>
            <person name="Gruber-Vodicka R. H."/>
            <person name="Seah K. B. B."/>
        </authorList>
    </citation>
    <scope>NUCLEOTIDE SEQUENCE</scope>
    <source>
        <strain evidence="15">BECK_DK161</strain>
    </source>
</reference>
<dbReference type="SUPFAM" id="SSF75217">
    <property type="entry name" value="alpha/beta knot"/>
    <property type="match status" value="1"/>
</dbReference>
<evidence type="ECO:0000256" key="9">
    <source>
        <dbReference type="ARBA" id="ARBA00022691"/>
    </source>
</evidence>
<dbReference type="GO" id="GO:0005737">
    <property type="term" value="C:cytoplasm"/>
    <property type="evidence" value="ECO:0007669"/>
    <property type="project" value="UniProtKB-SubCell"/>
</dbReference>
<dbReference type="PANTHER" id="PTHR30027">
    <property type="entry name" value="RIBOSOMAL RNA SMALL SUBUNIT METHYLTRANSFERASE E"/>
    <property type="match status" value="1"/>
</dbReference>
<evidence type="ECO:0000256" key="4">
    <source>
        <dbReference type="ARBA" id="ARBA00013673"/>
    </source>
</evidence>
<comment type="subcellular location">
    <subcellularLocation>
        <location evidence="1 12">Cytoplasm</location>
    </subcellularLocation>
</comment>
<evidence type="ECO:0000256" key="10">
    <source>
        <dbReference type="ARBA" id="ARBA00025699"/>
    </source>
</evidence>
<name>A0A450ST15_9GAMM</name>
<dbReference type="Gene3D" id="2.40.240.20">
    <property type="entry name" value="Hypothetical PUA domain-like, domain 1"/>
    <property type="match status" value="1"/>
</dbReference>
<dbReference type="GO" id="GO:0070475">
    <property type="term" value="P:rRNA base methylation"/>
    <property type="evidence" value="ECO:0007669"/>
    <property type="project" value="TreeGrafter"/>
</dbReference>
<sequence>MGLDIVPEPRVYLDTALHPASTLALPVDAARHVTRVLRLRPGMPLTLFNGEGGEFEAEIAEIRGQTVTVHIGQYRDVDRESPLTLRLVQGISRGERMDWVIQKTVELGVTRIEPVFMARSVVRLDARRAILRRQHWRGVAVSACEQCGRNRIPEVANPVSFGEWAAGYRASDPDGAGHPPGISLLLQPGAKRRLTDIAYTGGPITLLAGPEGGVTETEAGRAVSIGFMPIVLGPRILRTETAALAAFSAIALHWGDF</sequence>
<dbReference type="PANTHER" id="PTHR30027:SF3">
    <property type="entry name" value="16S RRNA (URACIL(1498)-N(3))-METHYLTRANSFERASE"/>
    <property type="match status" value="1"/>
</dbReference>
<dbReference type="GO" id="GO:0070042">
    <property type="term" value="F:rRNA (uridine-N3-)-methyltransferase activity"/>
    <property type="evidence" value="ECO:0007669"/>
    <property type="project" value="TreeGrafter"/>
</dbReference>
<protein>
    <recommendedName>
        <fullName evidence="4 12">Ribosomal RNA small subunit methyltransferase E</fullName>
        <ecNumber evidence="3 12">2.1.1.193</ecNumber>
    </recommendedName>
</protein>
<dbReference type="NCBIfam" id="NF008692">
    <property type="entry name" value="PRK11713.1-5"/>
    <property type="match status" value="1"/>
</dbReference>
<evidence type="ECO:0000256" key="8">
    <source>
        <dbReference type="ARBA" id="ARBA00022679"/>
    </source>
</evidence>
<dbReference type="InterPro" id="IPR029026">
    <property type="entry name" value="tRNA_m1G_MTases_N"/>
</dbReference>
<evidence type="ECO:0000256" key="6">
    <source>
        <dbReference type="ARBA" id="ARBA00022552"/>
    </source>
</evidence>
<evidence type="ECO:0000256" key="5">
    <source>
        <dbReference type="ARBA" id="ARBA00022490"/>
    </source>
</evidence>
<evidence type="ECO:0000256" key="2">
    <source>
        <dbReference type="ARBA" id="ARBA00005528"/>
    </source>
</evidence>
<dbReference type="Pfam" id="PF04452">
    <property type="entry name" value="Methyltrans_RNA"/>
    <property type="match status" value="1"/>
</dbReference>
<evidence type="ECO:0000256" key="12">
    <source>
        <dbReference type="PIRNR" id="PIRNR015601"/>
    </source>
</evidence>
<dbReference type="InterPro" id="IPR046887">
    <property type="entry name" value="RsmE_PUA-like"/>
</dbReference>
<feature type="domain" description="Ribosomal RNA small subunit methyltransferase E methyltransferase" evidence="13">
    <location>
        <begin position="80"/>
        <end position="250"/>
    </location>
</feature>
<evidence type="ECO:0000259" key="13">
    <source>
        <dbReference type="Pfam" id="PF04452"/>
    </source>
</evidence>
<accession>A0A450ST15</accession>
<keyword evidence="6 12" id="KW-0698">rRNA processing</keyword>
<dbReference type="Gene3D" id="3.40.1280.10">
    <property type="match status" value="1"/>
</dbReference>
<evidence type="ECO:0000256" key="3">
    <source>
        <dbReference type="ARBA" id="ARBA00012328"/>
    </source>
</evidence>
<evidence type="ECO:0000256" key="1">
    <source>
        <dbReference type="ARBA" id="ARBA00004496"/>
    </source>
</evidence>
<feature type="domain" description="Ribosomal RNA small subunit methyltransferase E PUA-like" evidence="14">
    <location>
        <begin position="28"/>
        <end position="71"/>
    </location>
</feature>
<keyword evidence="8 12" id="KW-0808">Transferase</keyword>
<dbReference type="EMBL" id="CAADEY010000057">
    <property type="protein sequence ID" value="VFJ57042.1"/>
    <property type="molecule type" value="Genomic_DNA"/>
</dbReference>
<dbReference type="SUPFAM" id="SSF88697">
    <property type="entry name" value="PUA domain-like"/>
    <property type="match status" value="1"/>
</dbReference>
<proteinExistence type="inferred from homology"/>
<dbReference type="InterPro" id="IPR015947">
    <property type="entry name" value="PUA-like_sf"/>
</dbReference>
<dbReference type="AlphaFoldDB" id="A0A450ST15"/>
<evidence type="ECO:0000256" key="7">
    <source>
        <dbReference type="ARBA" id="ARBA00022603"/>
    </source>
</evidence>
<dbReference type="EC" id="2.1.1.193" evidence="3 12"/>
<dbReference type="InterPro" id="IPR046886">
    <property type="entry name" value="RsmE_MTase_dom"/>
</dbReference>
<dbReference type="PIRSF" id="PIRSF015601">
    <property type="entry name" value="MTase_slr0722"/>
    <property type="match status" value="1"/>
</dbReference>
<dbReference type="Pfam" id="PF20260">
    <property type="entry name" value="PUA_4"/>
    <property type="match status" value="1"/>
</dbReference>